<name>A0A2R3ISV0_9PSED</name>
<dbReference type="AlphaFoldDB" id="A0A2R3ISV0"/>
<dbReference type="GO" id="GO:0042742">
    <property type="term" value="P:defense response to bacterium"/>
    <property type="evidence" value="ECO:0007669"/>
    <property type="project" value="UniProtKB-KW"/>
</dbReference>
<dbReference type="GO" id="GO:0031640">
    <property type="term" value="P:killing of cells of another organism"/>
    <property type="evidence" value="ECO:0007669"/>
    <property type="project" value="UniProtKB-KW"/>
</dbReference>
<evidence type="ECO:0000313" key="4">
    <source>
        <dbReference type="EMBL" id="AVK05012.1"/>
    </source>
</evidence>
<dbReference type="Proteomes" id="UP000238390">
    <property type="component" value="Chromosome"/>
</dbReference>
<accession>A0A2R3ISV0</accession>
<dbReference type="EMBL" id="CP027169">
    <property type="protein sequence ID" value="AVK05012.1"/>
    <property type="molecule type" value="Genomic_DNA"/>
</dbReference>
<proteinExistence type="predicted"/>
<dbReference type="InterPro" id="IPR023347">
    <property type="entry name" value="Lysozyme_dom_sf"/>
</dbReference>
<keyword evidence="2" id="KW-0081">Bacteriolytic enzyme</keyword>
<evidence type="ECO:0000256" key="2">
    <source>
        <dbReference type="ARBA" id="ARBA00022638"/>
    </source>
</evidence>
<dbReference type="SUPFAM" id="SSF53955">
    <property type="entry name" value="Lysozyme-like"/>
    <property type="match status" value="1"/>
</dbReference>
<keyword evidence="1" id="KW-0929">Antimicrobial</keyword>
<dbReference type="Gene3D" id="1.10.530.40">
    <property type="match status" value="1"/>
</dbReference>
<dbReference type="InterPro" id="IPR031922">
    <property type="entry name" value="Pesticin_C"/>
</dbReference>
<dbReference type="GO" id="GO:0003796">
    <property type="term" value="F:lysozyme activity"/>
    <property type="evidence" value="ECO:0007669"/>
    <property type="project" value="InterPro"/>
</dbReference>
<protein>
    <recommendedName>
        <fullName evidence="3">Pesticin C-terminal domain-containing protein</fullName>
    </recommendedName>
</protein>
<evidence type="ECO:0000256" key="1">
    <source>
        <dbReference type="ARBA" id="ARBA00022529"/>
    </source>
</evidence>
<keyword evidence="5" id="KW-1185">Reference proteome</keyword>
<feature type="domain" description="Pesticin C-terminal" evidence="3">
    <location>
        <begin position="170"/>
        <end position="294"/>
    </location>
</feature>
<evidence type="ECO:0000313" key="5">
    <source>
        <dbReference type="Proteomes" id="UP000238390"/>
    </source>
</evidence>
<organism evidence="4 5">
    <name type="scientific">Pseudomonas paraeruginosa</name>
    <dbReference type="NCBI Taxonomy" id="2994495"/>
    <lineage>
        <taxon>Bacteria</taxon>
        <taxon>Pseudomonadati</taxon>
        <taxon>Pseudomonadota</taxon>
        <taxon>Gammaproteobacteria</taxon>
        <taxon>Pseudomonadales</taxon>
        <taxon>Pseudomonadaceae</taxon>
        <taxon>Pseudomonas</taxon>
    </lineage>
</organism>
<dbReference type="InterPro" id="IPR023346">
    <property type="entry name" value="Lysozyme-like_dom_sf"/>
</dbReference>
<evidence type="ECO:0000259" key="3">
    <source>
        <dbReference type="Pfam" id="PF16754"/>
    </source>
</evidence>
<gene>
    <name evidence="4" type="ORF">CSB93_3930</name>
</gene>
<sequence>MDDEDLKELEKTISDLLSPYGSVGKVGSSLDESPITIYANQIPYYINDTWLTNWSVAARTGIAQSLIDSINTTIGRPMVVSDHYFRGHEISIRTVPETGGSNLITMSDLSAKLNSQINTFIQDRIDEDKEAKVALIQQSMESLAAEQINSDFTARHELPAGSRPNTVTIPQAGDSAITVGYGFDLGQHDEQELISMGIPVSTRDKVRPGLGLSRTDPNIYSALALIIPPFTDDDGMVLFSTKLNRVAGAVRSKFSDVWSGLPPAVRTVAVDIYYQYGQGKVFPNFEAAIRQLDWAAVVYELRNWDGHPNVPGDYRTNRLNDRADYLQQALGLPN</sequence>
<dbReference type="Pfam" id="PF16754">
    <property type="entry name" value="Pesticin"/>
    <property type="match status" value="1"/>
</dbReference>
<dbReference type="RefSeq" id="WP_058146700.1">
    <property type="nucleotide sequence ID" value="NZ_CP027169.1"/>
</dbReference>
<reference evidence="4 5" key="1">
    <citation type="submission" date="2018-02" db="EMBL/GenBank/DDBJ databases">
        <title>FDA/CDC Antimicrobial Resistant Isolate Bank Genome Sequencing.</title>
        <authorList>
            <person name="Benahmed F.H."/>
            <person name="Lutgring J.D."/>
            <person name="Yoo B."/>
            <person name="Machado M."/>
            <person name="Brown A."/>
            <person name="McAllister G."/>
            <person name="Perry A."/>
            <person name="Halpin A.L."/>
            <person name="Vavikolanu K."/>
            <person name="Ott S."/>
            <person name="Zhao X."/>
            <person name="Tallon L.J."/>
            <person name="Sadzewicz L."/>
            <person name="Aluvathingal J."/>
            <person name="Nadendla S."/>
            <person name="Voskania-kordi A."/>
            <person name="Simonyan V."/>
            <person name="Patel J."/>
            <person name="Shawar R.M."/>
        </authorList>
    </citation>
    <scope>NUCLEOTIDE SEQUENCE [LARGE SCALE GENOMIC DNA]</scope>
    <source>
        <strain evidence="4 5">AR_0356</strain>
    </source>
</reference>